<keyword evidence="1" id="KW-0489">Methyltransferase</keyword>
<dbReference type="PROSITE" id="PS50974">
    <property type="entry name" value="ADOMET_ACTIVATION"/>
    <property type="match status" value="1"/>
</dbReference>
<evidence type="ECO:0000256" key="1">
    <source>
        <dbReference type="PROSITE-ProRule" id="PRU00346"/>
    </source>
</evidence>
<name>A0A2M6P1T9_9BACT</name>
<dbReference type="GO" id="GO:0008705">
    <property type="term" value="F:methionine synthase activity"/>
    <property type="evidence" value="ECO:0007669"/>
    <property type="project" value="InterPro"/>
</dbReference>
<dbReference type="SUPFAM" id="SSF49899">
    <property type="entry name" value="Concanavalin A-like lectins/glucanases"/>
    <property type="match status" value="1"/>
</dbReference>
<dbReference type="InterPro" id="IPR013320">
    <property type="entry name" value="ConA-like_dom_sf"/>
</dbReference>
<organism evidence="3 4">
    <name type="scientific">Candidatus Magasanikbacteria bacterium CG10_big_fil_rev_8_21_14_0_10_38_6</name>
    <dbReference type="NCBI Taxonomy" id="1974647"/>
    <lineage>
        <taxon>Bacteria</taxon>
        <taxon>Candidatus Magasanikiibacteriota</taxon>
    </lineage>
</organism>
<sequence>NMAFITYTDDDSPAEYTINNFFNDEDVNKWIYIIQTYDGDKIYVYKNGILKGTSGPGITLTTNTSTLYIGSNGGSSYYVDGRMDGVKIFPYALTIGEIKQEYVQSKGQFGQTNAVGEKTTPGASCMDILKRRSS</sequence>
<dbReference type="InterPro" id="IPR004223">
    <property type="entry name" value="VitB12-dep_Met_synth_activ_dom"/>
</dbReference>
<evidence type="ECO:0000313" key="3">
    <source>
        <dbReference type="EMBL" id="PIR77519.1"/>
    </source>
</evidence>
<dbReference type="GO" id="GO:0032259">
    <property type="term" value="P:methylation"/>
    <property type="evidence" value="ECO:0007669"/>
    <property type="project" value="UniProtKB-KW"/>
</dbReference>
<reference evidence="4" key="1">
    <citation type="submission" date="2017-09" db="EMBL/GenBank/DDBJ databases">
        <title>Depth-based differentiation of microbial function through sediment-hosted aquifers and enrichment of novel symbionts in the deep terrestrial subsurface.</title>
        <authorList>
            <person name="Probst A.J."/>
            <person name="Ladd B."/>
            <person name="Jarett J.K."/>
            <person name="Geller-Mcgrath D.E."/>
            <person name="Sieber C.M.K."/>
            <person name="Emerson J.B."/>
            <person name="Anantharaman K."/>
            <person name="Thomas B.C."/>
            <person name="Malmstrom R."/>
            <person name="Stieglmeier M."/>
            <person name="Klingl A."/>
            <person name="Woyke T."/>
            <person name="Ryan C.M."/>
            <person name="Banfield J.F."/>
        </authorList>
    </citation>
    <scope>NUCLEOTIDE SEQUENCE [LARGE SCALE GENOMIC DNA]</scope>
</reference>
<protein>
    <recommendedName>
        <fullName evidence="2">AdoMet activation domain-containing protein</fullName>
    </recommendedName>
</protein>
<dbReference type="AlphaFoldDB" id="A0A2M6P1T9"/>
<dbReference type="Pfam" id="PF13385">
    <property type="entry name" value="Laminin_G_3"/>
    <property type="match status" value="1"/>
</dbReference>
<accession>A0A2M6P1T9</accession>
<feature type="domain" description="AdoMet activation" evidence="2">
    <location>
        <begin position="1"/>
        <end position="40"/>
    </location>
</feature>
<feature type="non-terminal residue" evidence="3">
    <location>
        <position position="134"/>
    </location>
</feature>
<keyword evidence="1" id="KW-0808">Transferase</keyword>
<gene>
    <name evidence="3" type="ORF">COU30_01990</name>
</gene>
<dbReference type="Gene3D" id="2.60.120.200">
    <property type="match status" value="1"/>
</dbReference>
<dbReference type="Proteomes" id="UP000228528">
    <property type="component" value="Unassembled WGS sequence"/>
</dbReference>
<feature type="non-terminal residue" evidence="3">
    <location>
        <position position="1"/>
    </location>
</feature>
<proteinExistence type="predicted"/>
<comment type="caution">
    <text evidence="3">The sequence shown here is derived from an EMBL/GenBank/DDBJ whole genome shotgun (WGS) entry which is preliminary data.</text>
</comment>
<evidence type="ECO:0000313" key="4">
    <source>
        <dbReference type="Proteomes" id="UP000228528"/>
    </source>
</evidence>
<evidence type="ECO:0000259" key="2">
    <source>
        <dbReference type="PROSITE" id="PS50974"/>
    </source>
</evidence>
<dbReference type="EMBL" id="PFBW01000090">
    <property type="protein sequence ID" value="PIR77519.1"/>
    <property type="molecule type" value="Genomic_DNA"/>
</dbReference>